<dbReference type="InterPro" id="IPR000014">
    <property type="entry name" value="PAS"/>
</dbReference>
<dbReference type="AlphaFoldDB" id="A0A2U2C4F8"/>
<dbReference type="OrthoDB" id="266313at2"/>
<keyword evidence="4" id="KW-1185">Reference proteome</keyword>
<dbReference type="GeneID" id="94367225"/>
<comment type="caution">
    <text evidence="3">The sequence shown here is derived from an EMBL/GenBank/DDBJ whole genome shotgun (WGS) entry which is preliminary data.</text>
</comment>
<dbReference type="NCBIfam" id="TIGR00229">
    <property type="entry name" value="sensory_box"/>
    <property type="match status" value="1"/>
</dbReference>
<sequence>MSQTPTSSSFAQAARDSGQDMPFDTEELIYSRTNERGLIQAANNVFRRLSGYDWRELVGAPHKIVRHPDMPKGFFHIFWQCLKAGDPAVGYVKNRSQDGRYYWVLAAAIPCEGGYFSVRMKPSSPLFHTIRSEYARLRRREETENLSAEKSAELLLERLHDMGFQSYAEFMSTALQRETTARDQVLNRSADKTATHLTELVGALSKALQEQTRLVKLFDSLKLLPVNMRLIAARLEPQGGPISQISMNYKTSFDNISERLTNFVTGEQNICGRMDSAVRRALILANCARLHLEMSEHIRRPPPSFDGDEQRREHLIVQQLGTESETKVEASLDEAGKMATQLIASAFEIRRLVLGLDTIRILGRVESRRDDVFEAACSATLDQIDNVQSEITESLQSLSSLAVAIQTSLSMITASRLESAAAAETAAGNRSVTARTTAPTSAGKGAGSSATRSPASGAPAGLGAAARADPGARADARSGRVPGPDHPGRGREPDAGRNAGRVPHPADDDASEYAAE</sequence>
<keyword evidence="3" id="KW-0418">Kinase</keyword>
<dbReference type="Pfam" id="PF08447">
    <property type="entry name" value="PAS_3"/>
    <property type="match status" value="1"/>
</dbReference>
<evidence type="ECO:0000259" key="2">
    <source>
        <dbReference type="Pfam" id="PF08447"/>
    </source>
</evidence>
<dbReference type="InterPro" id="IPR035965">
    <property type="entry name" value="PAS-like_dom_sf"/>
</dbReference>
<reference evidence="3 4" key="1">
    <citation type="submission" date="2018-05" db="EMBL/GenBank/DDBJ databases">
        <title>Pararhodobacter marina sp. nov., isolated from deep-sea water of the Indian Ocean.</title>
        <authorList>
            <person name="Lai Q.Sr."/>
            <person name="Liu X."/>
            <person name="Shao Z."/>
        </authorList>
    </citation>
    <scope>NUCLEOTIDE SEQUENCE [LARGE SCALE GENOMIC DNA]</scope>
    <source>
        <strain evidence="3 4">CIC4N-9</strain>
    </source>
</reference>
<keyword evidence="3" id="KW-0808">Transferase</keyword>
<feature type="compositionally biased region" description="Basic and acidic residues" evidence="1">
    <location>
        <begin position="486"/>
        <end position="495"/>
    </location>
</feature>
<evidence type="ECO:0000313" key="4">
    <source>
        <dbReference type="Proteomes" id="UP000244940"/>
    </source>
</evidence>
<feature type="domain" description="PAS fold-3" evidence="2">
    <location>
        <begin position="42"/>
        <end position="110"/>
    </location>
</feature>
<gene>
    <name evidence="3" type="ORF">C4N9_20230</name>
</gene>
<dbReference type="CDD" id="cd00130">
    <property type="entry name" value="PAS"/>
    <property type="match status" value="1"/>
</dbReference>
<evidence type="ECO:0000256" key="1">
    <source>
        <dbReference type="SAM" id="MobiDB-lite"/>
    </source>
</evidence>
<dbReference type="SUPFAM" id="SSF55785">
    <property type="entry name" value="PYP-like sensor domain (PAS domain)"/>
    <property type="match status" value="1"/>
</dbReference>
<organism evidence="3 4">
    <name type="scientific">Pararhodobacter marinus</name>
    <dbReference type="NCBI Taxonomy" id="2184063"/>
    <lineage>
        <taxon>Bacteria</taxon>
        <taxon>Pseudomonadati</taxon>
        <taxon>Pseudomonadota</taxon>
        <taxon>Alphaproteobacteria</taxon>
        <taxon>Rhodobacterales</taxon>
        <taxon>Paracoccaceae</taxon>
        <taxon>Pararhodobacter</taxon>
    </lineage>
</organism>
<dbReference type="Proteomes" id="UP000244940">
    <property type="component" value="Unassembled WGS sequence"/>
</dbReference>
<dbReference type="RefSeq" id="WP_109535153.1">
    <property type="nucleotide sequence ID" value="NZ_QEYD01000016.1"/>
</dbReference>
<feature type="region of interest" description="Disordered" evidence="1">
    <location>
        <begin position="424"/>
        <end position="516"/>
    </location>
</feature>
<name>A0A2U2C4F8_9RHOB</name>
<dbReference type="InterPro" id="IPR013655">
    <property type="entry name" value="PAS_fold_3"/>
</dbReference>
<feature type="compositionally biased region" description="Polar residues" evidence="1">
    <location>
        <begin position="428"/>
        <end position="440"/>
    </location>
</feature>
<proteinExistence type="predicted"/>
<dbReference type="Gene3D" id="3.30.450.20">
    <property type="entry name" value="PAS domain"/>
    <property type="match status" value="1"/>
</dbReference>
<protein>
    <submittedName>
        <fullName evidence="3">Histidine kinase</fullName>
    </submittedName>
</protein>
<dbReference type="GO" id="GO:0016301">
    <property type="term" value="F:kinase activity"/>
    <property type="evidence" value="ECO:0007669"/>
    <property type="project" value="UniProtKB-KW"/>
</dbReference>
<feature type="compositionally biased region" description="Low complexity" evidence="1">
    <location>
        <begin position="452"/>
        <end position="469"/>
    </location>
</feature>
<accession>A0A2U2C4F8</accession>
<dbReference type="EMBL" id="QEYD01000016">
    <property type="protein sequence ID" value="PWE26768.1"/>
    <property type="molecule type" value="Genomic_DNA"/>
</dbReference>
<evidence type="ECO:0000313" key="3">
    <source>
        <dbReference type="EMBL" id="PWE26768.1"/>
    </source>
</evidence>